<dbReference type="Pfam" id="PF16347">
    <property type="entry name" value="SGSH_C"/>
    <property type="match status" value="1"/>
</dbReference>
<proteinExistence type="predicted"/>
<keyword evidence="1" id="KW-0479">Metal-binding</keyword>
<comment type="caution">
    <text evidence="4">The sequence shown here is derived from an EMBL/GenBank/DDBJ whole genome shotgun (WGS) entry which is preliminary data.</text>
</comment>
<dbReference type="Gene3D" id="3.40.720.10">
    <property type="entry name" value="Alkaline Phosphatase, subunit A"/>
    <property type="match status" value="1"/>
</dbReference>
<protein>
    <recommendedName>
        <fullName evidence="3">N-sulphoglucosamine sulphohydrolase C-terminal domain-containing protein</fullName>
    </recommendedName>
</protein>
<evidence type="ECO:0000256" key="1">
    <source>
        <dbReference type="ARBA" id="ARBA00022723"/>
    </source>
</evidence>
<evidence type="ECO:0000259" key="3">
    <source>
        <dbReference type="Pfam" id="PF16347"/>
    </source>
</evidence>
<feature type="domain" description="N-sulphoglucosamine sulphohydrolase C-terminal" evidence="3">
    <location>
        <begin position="2"/>
        <end position="139"/>
    </location>
</feature>
<dbReference type="AlphaFoldDB" id="X1QID1"/>
<feature type="non-terminal residue" evidence="4">
    <location>
        <position position="1"/>
    </location>
</feature>
<dbReference type="GO" id="GO:0005737">
    <property type="term" value="C:cytoplasm"/>
    <property type="evidence" value="ECO:0007669"/>
    <property type="project" value="TreeGrafter"/>
</dbReference>
<dbReference type="GO" id="GO:0046872">
    <property type="term" value="F:metal ion binding"/>
    <property type="evidence" value="ECO:0007669"/>
    <property type="project" value="UniProtKB-KW"/>
</dbReference>
<evidence type="ECO:0000313" key="4">
    <source>
        <dbReference type="EMBL" id="GAI43014.1"/>
    </source>
</evidence>
<keyword evidence="2" id="KW-0378">Hydrolase</keyword>
<sequence>IIIAAPGIGNSGMTCNAIVESLDLYPTLIDLCGLKPEGTLSGVSLKPLLVDPESKWKNIAFNQFARPYEAAIGGNKPVSHMGYSVRTDKWRYTAWYNVHTGSFEYPELYSLQGSAILYENVAENPKYADIESSLNYLVQEYEAGNY</sequence>
<dbReference type="SUPFAM" id="SSF53649">
    <property type="entry name" value="Alkaline phosphatase-like"/>
    <property type="match status" value="1"/>
</dbReference>
<dbReference type="PANTHER" id="PTHR45953:SF1">
    <property type="entry name" value="IDURONATE 2-SULFATASE"/>
    <property type="match status" value="1"/>
</dbReference>
<dbReference type="GO" id="GO:0008484">
    <property type="term" value="F:sulfuric ester hydrolase activity"/>
    <property type="evidence" value="ECO:0007669"/>
    <property type="project" value="TreeGrafter"/>
</dbReference>
<accession>X1QID1</accession>
<dbReference type="InterPro" id="IPR032506">
    <property type="entry name" value="SGSH_C"/>
</dbReference>
<gene>
    <name evidence="4" type="ORF">S06H3_44865</name>
</gene>
<dbReference type="InterPro" id="IPR017850">
    <property type="entry name" value="Alkaline_phosphatase_core_sf"/>
</dbReference>
<evidence type="ECO:0000256" key="2">
    <source>
        <dbReference type="ARBA" id="ARBA00022801"/>
    </source>
</evidence>
<reference evidence="4" key="1">
    <citation type="journal article" date="2014" name="Front. Microbiol.">
        <title>High frequency of phylogenetically diverse reductive dehalogenase-homologous genes in deep subseafloor sedimentary metagenomes.</title>
        <authorList>
            <person name="Kawai M."/>
            <person name="Futagami T."/>
            <person name="Toyoda A."/>
            <person name="Takaki Y."/>
            <person name="Nishi S."/>
            <person name="Hori S."/>
            <person name="Arai W."/>
            <person name="Tsubouchi T."/>
            <person name="Morono Y."/>
            <person name="Uchiyama I."/>
            <person name="Ito T."/>
            <person name="Fujiyama A."/>
            <person name="Inagaki F."/>
            <person name="Takami H."/>
        </authorList>
    </citation>
    <scope>NUCLEOTIDE SEQUENCE</scope>
    <source>
        <strain evidence="4">Expedition CK06-06</strain>
    </source>
</reference>
<dbReference type="PANTHER" id="PTHR45953">
    <property type="entry name" value="IDURONATE 2-SULFATASE"/>
    <property type="match status" value="1"/>
</dbReference>
<organism evidence="4">
    <name type="scientific">marine sediment metagenome</name>
    <dbReference type="NCBI Taxonomy" id="412755"/>
    <lineage>
        <taxon>unclassified sequences</taxon>
        <taxon>metagenomes</taxon>
        <taxon>ecological metagenomes</taxon>
    </lineage>
</organism>
<dbReference type="EMBL" id="BARV01027945">
    <property type="protein sequence ID" value="GAI43014.1"/>
    <property type="molecule type" value="Genomic_DNA"/>
</dbReference>
<name>X1QID1_9ZZZZ</name>